<keyword evidence="2" id="KW-1185">Reference proteome</keyword>
<accession>A0A1H9JUH7</accession>
<evidence type="ECO:0000313" key="2">
    <source>
        <dbReference type="Proteomes" id="UP000199021"/>
    </source>
</evidence>
<reference evidence="2" key="1">
    <citation type="submission" date="2016-10" db="EMBL/GenBank/DDBJ databases">
        <authorList>
            <person name="Varghese N."/>
            <person name="Submissions S."/>
        </authorList>
    </citation>
    <scope>NUCLEOTIDE SEQUENCE [LARGE SCALE GENOMIC DNA]</scope>
    <source>
        <strain evidence="2">DSM 24740</strain>
    </source>
</reference>
<gene>
    <name evidence="1" type="ORF">SAMN05444359_11875</name>
</gene>
<dbReference type="SUPFAM" id="SSF160104">
    <property type="entry name" value="Acetoacetate decarboxylase-like"/>
    <property type="match status" value="1"/>
</dbReference>
<sequence length="247" mass="28214">MHLRKRHPFPVSAHFNQSLVLTFALPPGELQTLLPPPLELDTFNNEHAFVAVAMVQTKSLRPSIMPAFLGNDFFLVGYRIFTRYGNQAGKRLRGLYILESQTDSRQMALLGNLMTHYNYSRISVQQEKTADHYHVSSASESFEVSVRYAEDPALPPGSPFANWKEARRFAGPLPFTFTYLAETREMLIVEGRRQNWQPRPVAVESLTLPWLEKRGWPYATLASAFVVENIPYSWKKGVVETLEAEKL</sequence>
<dbReference type="InterPro" id="IPR018644">
    <property type="entry name" value="DUF2071"/>
</dbReference>
<dbReference type="Gene3D" id="2.40.400.10">
    <property type="entry name" value="Acetoacetate decarboxylase-like"/>
    <property type="match status" value="1"/>
</dbReference>
<dbReference type="Proteomes" id="UP000199021">
    <property type="component" value="Unassembled WGS sequence"/>
</dbReference>
<dbReference type="InParanoid" id="A0A1H9JUH7"/>
<dbReference type="STRING" id="478744.SAMN05444359_11875"/>
<dbReference type="RefSeq" id="WP_090170333.1">
    <property type="nucleotide sequence ID" value="NZ_FOFB01000018.1"/>
</dbReference>
<name>A0A1H9JUH7_9BACT</name>
<dbReference type="AlphaFoldDB" id="A0A1H9JUH7"/>
<dbReference type="Pfam" id="PF09844">
    <property type="entry name" value="DUF2071"/>
    <property type="match status" value="1"/>
</dbReference>
<organism evidence="1 2">
    <name type="scientific">Neolewinella agarilytica</name>
    <dbReference type="NCBI Taxonomy" id="478744"/>
    <lineage>
        <taxon>Bacteria</taxon>
        <taxon>Pseudomonadati</taxon>
        <taxon>Bacteroidota</taxon>
        <taxon>Saprospiria</taxon>
        <taxon>Saprospirales</taxon>
        <taxon>Lewinellaceae</taxon>
        <taxon>Neolewinella</taxon>
    </lineage>
</organism>
<protein>
    <submittedName>
        <fullName evidence="1">Uncharacterized conserved protein (COG2071)</fullName>
    </submittedName>
</protein>
<dbReference type="InterPro" id="IPR023375">
    <property type="entry name" value="ADC_dom_sf"/>
</dbReference>
<dbReference type="EMBL" id="FOFB01000018">
    <property type="protein sequence ID" value="SEQ90423.1"/>
    <property type="molecule type" value="Genomic_DNA"/>
</dbReference>
<dbReference type="OrthoDB" id="5492672at2"/>
<proteinExistence type="predicted"/>
<evidence type="ECO:0000313" key="1">
    <source>
        <dbReference type="EMBL" id="SEQ90423.1"/>
    </source>
</evidence>